<evidence type="ECO:0000313" key="3">
    <source>
        <dbReference type="Proteomes" id="UP000070328"/>
    </source>
</evidence>
<accession>A0A135TLN0</accession>
<comment type="caution">
    <text evidence="2">The sequence shown here is derived from an EMBL/GenBank/DDBJ whole genome shotgun (WGS) entry which is preliminary data.</text>
</comment>
<dbReference type="EMBL" id="JFBX01000121">
    <property type="protein sequence ID" value="KXH49080.1"/>
    <property type="molecule type" value="Genomic_DNA"/>
</dbReference>
<name>A0A135TLN0_9PEZI</name>
<sequence>MNHLANSIGRTVSVTAVEMKKQVFSKAHDVIAPGNGATAQRKEGDLEEDGEEEEPKRNPLGEPGGGEGWERWVAFLHCACGRVQVPYG</sequence>
<dbReference type="AlphaFoldDB" id="A0A135TLN0"/>
<keyword evidence="3" id="KW-1185">Reference proteome</keyword>
<evidence type="ECO:0000256" key="1">
    <source>
        <dbReference type="SAM" id="MobiDB-lite"/>
    </source>
</evidence>
<reference evidence="2 3" key="1">
    <citation type="submission" date="2014-02" db="EMBL/GenBank/DDBJ databases">
        <title>The genome sequence of Colletotrichum simmondsii CBS122122.</title>
        <authorList>
            <person name="Baroncelli R."/>
            <person name="Thon M.R."/>
        </authorList>
    </citation>
    <scope>NUCLEOTIDE SEQUENCE [LARGE SCALE GENOMIC DNA]</scope>
    <source>
        <strain evidence="2 3">CBS122122</strain>
    </source>
</reference>
<proteinExistence type="predicted"/>
<feature type="region of interest" description="Disordered" evidence="1">
    <location>
        <begin position="28"/>
        <end position="66"/>
    </location>
</feature>
<evidence type="ECO:0000313" key="2">
    <source>
        <dbReference type="EMBL" id="KXH49080.1"/>
    </source>
</evidence>
<dbReference type="Proteomes" id="UP000070328">
    <property type="component" value="Unassembled WGS sequence"/>
</dbReference>
<gene>
    <name evidence="2" type="ORF">CSIM01_09211</name>
</gene>
<organism evidence="2 3">
    <name type="scientific">Colletotrichum simmondsii</name>
    <dbReference type="NCBI Taxonomy" id="703756"/>
    <lineage>
        <taxon>Eukaryota</taxon>
        <taxon>Fungi</taxon>
        <taxon>Dikarya</taxon>
        <taxon>Ascomycota</taxon>
        <taxon>Pezizomycotina</taxon>
        <taxon>Sordariomycetes</taxon>
        <taxon>Hypocreomycetidae</taxon>
        <taxon>Glomerellales</taxon>
        <taxon>Glomerellaceae</taxon>
        <taxon>Colletotrichum</taxon>
        <taxon>Colletotrichum acutatum species complex</taxon>
    </lineage>
</organism>
<protein>
    <submittedName>
        <fullName evidence="2">Uncharacterized protein</fullName>
    </submittedName>
</protein>